<protein>
    <submittedName>
        <fullName evidence="3">DUF5127 domain-containing protein</fullName>
    </submittedName>
</protein>
<feature type="compositionally biased region" description="Basic and acidic residues" evidence="1">
    <location>
        <begin position="264"/>
        <end position="275"/>
    </location>
</feature>
<feature type="region of interest" description="Disordered" evidence="1">
    <location>
        <begin position="1"/>
        <end position="20"/>
    </location>
</feature>
<evidence type="ECO:0000256" key="1">
    <source>
        <dbReference type="SAM" id="MobiDB-lite"/>
    </source>
</evidence>
<feature type="compositionally biased region" description="Low complexity" evidence="1">
    <location>
        <begin position="49"/>
        <end position="58"/>
    </location>
</feature>
<dbReference type="InterPro" id="IPR033433">
    <property type="entry name" value="GtaA_N"/>
</dbReference>
<proteinExistence type="predicted"/>
<feature type="domain" description="Glutaminase A N-terminal" evidence="2">
    <location>
        <begin position="150"/>
        <end position="195"/>
    </location>
</feature>
<evidence type="ECO:0000259" key="2">
    <source>
        <dbReference type="Pfam" id="PF17168"/>
    </source>
</evidence>
<dbReference type="RefSeq" id="WP_330799816.1">
    <property type="nucleotide sequence ID" value="NZ_JAZEWV010000039.1"/>
</dbReference>
<reference evidence="3 4" key="1">
    <citation type="submission" date="2023-12" db="EMBL/GenBank/DDBJ databases">
        <title>Streptomyces sp. V4-01.</title>
        <authorList>
            <person name="Somphong A."/>
            <person name="Phongsopitanun W."/>
        </authorList>
    </citation>
    <scope>NUCLEOTIDE SEQUENCE [LARGE SCALE GENOMIC DNA]</scope>
    <source>
        <strain evidence="3 4">V4-01</strain>
    </source>
</reference>
<keyword evidence="4" id="KW-1185">Reference proteome</keyword>
<evidence type="ECO:0000313" key="3">
    <source>
        <dbReference type="EMBL" id="MEE4546081.1"/>
    </source>
</evidence>
<organism evidence="3 4">
    <name type="scientific">Actinacidiphila polyblastidii</name>
    <dbReference type="NCBI Taxonomy" id="3110430"/>
    <lineage>
        <taxon>Bacteria</taxon>
        <taxon>Bacillati</taxon>
        <taxon>Actinomycetota</taxon>
        <taxon>Actinomycetes</taxon>
        <taxon>Kitasatosporales</taxon>
        <taxon>Streptomycetaceae</taxon>
        <taxon>Actinacidiphila</taxon>
    </lineage>
</organism>
<feature type="compositionally biased region" description="Basic and acidic residues" evidence="1">
    <location>
        <begin position="71"/>
        <end position="87"/>
    </location>
</feature>
<dbReference type="Pfam" id="PF17168">
    <property type="entry name" value="DUF5127"/>
    <property type="match status" value="1"/>
</dbReference>
<feature type="compositionally biased region" description="Pro residues" evidence="1">
    <location>
        <begin position="293"/>
        <end position="303"/>
    </location>
</feature>
<gene>
    <name evidence="3" type="ORF">V2S66_29460</name>
</gene>
<evidence type="ECO:0000313" key="4">
    <source>
        <dbReference type="Proteomes" id="UP001344658"/>
    </source>
</evidence>
<feature type="region of interest" description="Disordered" evidence="1">
    <location>
        <begin position="233"/>
        <end position="337"/>
    </location>
</feature>
<dbReference type="EMBL" id="JAZEWV010000039">
    <property type="protein sequence ID" value="MEE4546081.1"/>
    <property type="molecule type" value="Genomic_DNA"/>
</dbReference>
<accession>A0ABU7PJT4</accession>
<feature type="region of interest" description="Disordered" evidence="1">
    <location>
        <begin position="28"/>
        <end position="151"/>
    </location>
</feature>
<dbReference type="Proteomes" id="UP001344658">
    <property type="component" value="Unassembled WGS sequence"/>
</dbReference>
<feature type="compositionally biased region" description="Low complexity" evidence="1">
    <location>
        <begin position="105"/>
        <end position="116"/>
    </location>
</feature>
<comment type="caution">
    <text evidence="3">The sequence shown here is derived from an EMBL/GenBank/DDBJ whole genome shotgun (WGS) entry which is preliminary data.</text>
</comment>
<sequence>MEAAVRAGGVGNPLGARCHSGAFQRCHPRWASAGAGPPPAEGRPDPAARRPAGGALAASEHLAARRPARRPLADVLDRPHHGDDGHRADRRRQPPLHGRAERARPPAAARPGPARPAVDRDALAGRSGRRGRGVDADVPVAGRAGRPAPKSMPLPYIPADVRSVDGAAHDVALYVDISGEWAHGTSGTKIGWSQERVPGSDGRRAAAGDQRSLAGVRLPPSTTAACTARRARRCCPSGTCGSPPSAVSAGDGPVTTAAGNATDATRHRATARDYAARWSARAQDATPATSSGVPPPSARPPPSRGRAEPPRTSRYTVRWRGPAAQRPSSSGDRARLS</sequence>
<name>A0ABU7PJT4_9ACTN</name>